<proteinExistence type="predicted"/>
<accession>A0A381TZZ1</accession>
<dbReference type="AlphaFoldDB" id="A0A381TZZ1"/>
<dbReference type="InterPro" id="IPR050177">
    <property type="entry name" value="Lipid_A_modif_metabolic_enz"/>
</dbReference>
<dbReference type="PANTHER" id="PTHR43245">
    <property type="entry name" value="BIFUNCTIONAL POLYMYXIN RESISTANCE PROTEIN ARNA"/>
    <property type="match status" value="1"/>
</dbReference>
<dbReference type="Gene3D" id="3.40.50.720">
    <property type="entry name" value="NAD(P)-binding Rossmann-like Domain"/>
    <property type="match status" value="1"/>
</dbReference>
<evidence type="ECO:0000259" key="1">
    <source>
        <dbReference type="Pfam" id="PF01370"/>
    </source>
</evidence>
<reference evidence="2" key="1">
    <citation type="submission" date="2018-05" db="EMBL/GenBank/DDBJ databases">
        <authorList>
            <person name="Lanie J.A."/>
            <person name="Ng W.-L."/>
            <person name="Kazmierczak K.M."/>
            <person name="Andrzejewski T.M."/>
            <person name="Davidsen T.M."/>
            <person name="Wayne K.J."/>
            <person name="Tettelin H."/>
            <person name="Glass J.I."/>
            <person name="Rusch D."/>
            <person name="Podicherti R."/>
            <person name="Tsui H.-C.T."/>
            <person name="Winkler M.E."/>
        </authorList>
    </citation>
    <scope>NUCLEOTIDE SEQUENCE</scope>
</reference>
<protein>
    <recommendedName>
        <fullName evidence="1">NAD-dependent epimerase/dehydratase domain-containing protein</fullName>
    </recommendedName>
</protein>
<dbReference type="SUPFAM" id="SSF51735">
    <property type="entry name" value="NAD(P)-binding Rossmann-fold domains"/>
    <property type="match status" value="1"/>
</dbReference>
<sequence length="306" mass="33288">MVTGGGGFIGGHVRESLLSAYPRMRVVTVGRKNDPYDDRWEGRHTHVRCDLEDRQQVDAISEEEVEVVVHLAGDRRTFLAGPESAAQWASNVGGTVNVAEYAIRKRAKLLVYASSVYVYSGCSSLPFQEEAVALPAEMLGASKLAAESYLKCRAGVNDLKVLVCRIFTVYGPGAGPSQLVPQAIAKLKGEGDVASFGLADVGRDFTYVGDVARAIVLSVAELDHLETFDVVNIGSGEMTRIGDFVEQLAAQLRSSKRLSFDLTGKRRAGDVDHQADIRKAARLLQWAPQYPLQQGLEDTLLSFRST</sequence>
<name>A0A381TZZ1_9ZZZZ</name>
<dbReference type="InterPro" id="IPR036291">
    <property type="entry name" value="NAD(P)-bd_dom_sf"/>
</dbReference>
<dbReference type="EMBL" id="UINC01005475">
    <property type="protein sequence ID" value="SVA21566.1"/>
    <property type="molecule type" value="Genomic_DNA"/>
</dbReference>
<feature type="domain" description="NAD-dependent epimerase/dehydratase" evidence="1">
    <location>
        <begin position="1"/>
        <end position="234"/>
    </location>
</feature>
<dbReference type="Pfam" id="PF01370">
    <property type="entry name" value="Epimerase"/>
    <property type="match status" value="1"/>
</dbReference>
<evidence type="ECO:0000313" key="2">
    <source>
        <dbReference type="EMBL" id="SVA21566.1"/>
    </source>
</evidence>
<dbReference type="PANTHER" id="PTHR43245:SF13">
    <property type="entry name" value="UDP-D-APIOSE_UDP-D-XYLOSE SYNTHASE 2"/>
    <property type="match status" value="1"/>
</dbReference>
<dbReference type="InterPro" id="IPR001509">
    <property type="entry name" value="Epimerase_deHydtase"/>
</dbReference>
<organism evidence="2">
    <name type="scientific">marine metagenome</name>
    <dbReference type="NCBI Taxonomy" id="408172"/>
    <lineage>
        <taxon>unclassified sequences</taxon>
        <taxon>metagenomes</taxon>
        <taxon>ecological metagenomes</taxon>
    </lineage>
</organism>
<gene>
    <name evidence="2" type="ORF">METZ01_LOCUS74420</name>
</gene>